<evidence type="ECO:0000256" key="3">
    <source>
        <dbReference type="SAM" id="Phobius"/>
    </source>
</evidence>
<evidence type="ECO:0000313" key="4">
    <source>
        <dbReference type="EMBL" id="KAJ4349427.1"/>
    </source>
</evidence>
<dbReference type="Proteomes" id="UP001140513">
    <property type="component" value="Unassembled WGS sequence"/>
</dbReference>
<dbReference type="GO" id="GO:0043386">
    <property type="term" value="P:mycotoxin biosynthetic process"/>
    <property type="evidence" value="ECO:0007669"/>
    <property type="project" value="InterPro"/>
</dbReference>
<dbReference type="GeneID" id="80911572"/>
<keyword evidence="3" id="KW-0812">Transmembrane</keyword>
<feature type="transmembrane region" description="Helical" evidence="3">
    <location>
        <begin position="46"/>
        <end position="69"/>
    </location>
</feature>
<evidence type="ECO:0000256" key="1">
    <source>
        <dbReference type="ARBA" id="ARBA00004685"/>
    </source>
</evidence>
<dbReference type="AlphaFoldDB" id="A0A9W8XGV7"/>
<proteinExistence type="inferred from homology"/>
<reference evidence="4" key="1">
    <citation type="submission" date="2022-10" db="EMBL/GenBank/DDBJ databases">
        <title>Tapping the CABI collections for fungal endophytes: first genome assemblies for Collariella, Neodidymelliopsis, Ascochyta clinopodiicola, Didymella pomorum, Didymosphaeria variabile, Neocosmospora piperis and Neocucurbitaria cava.</title>
        <authorList>
            <person name="Hill R."/>
        </authorList>
    </citation>
    <scope>NUCLEOTIDE SEQUENCE</scope>
    <source>
        <strain evidence="4">IMI 356815</strain>
    </source>
</reference>
<evidence type="ECO:0000256" key="2">
    <source>
        <dbReference type="ARBA" id="ARBA00035112"/>
    </source>
</evidence>
<keyword evidence="3" id="KW-0472">Membrane</keyword>
<keyword evidence="3" id="KW-1133">Transmembrane helix</keyword>
<protein>
    <submittedName>
        <fullName evidence="4">Uncharacterized protein</fullName>
    </submittedName>
</protein>
<dbReference type="EMBL" id="JAPEUX010000006">
    <property type="protein sequence ID" value="KAJ4349427.1"/>
    <property type="molecule type" value="Genomic_DNA"/>
</dbReference>
<dbReference type="PANTHER" id="PTHR33365:SF4">
    <property type="entry name" value="CYCLOCHLOROTINE BIOSYNTHESIS PROTEIN O"/>
    <property type="match status" value="1"/>
</dbReference>
<dbReference type="RefSeq" id="XP_056068357.1">
    <property type="nucleotide sequence ID" value="XM_056216801.1"/>
</dbReference>
<gene>
    <name evidence="4" type="ORF">N0V89_008042</name>
</gene>
<sequence length="194" mass="22190">MSVKEWARDLQRSLNRQTVYSRIHDDPSESTKTSLDAAQPPPPNRVYSIFSIVNVLLFLSSIVLVIIAYKRPVTDSQCVKQLYTWSPAFEAIEYHEEDYSGLFRQASAYRGKPTPELDEQWLKLWDCEPTISPLFNIIQAKTDQDREFDVPESAWPRMNRTADPSIVRTSKGGGAALFWGMHQLHCLVFPSPSL</sequence>
<keyword evidence="5" id="KW-1185">Reference proteome</keyword>
<comment type="caution">
    <text evidence="4">The sequence shown here is derived from an EMBL/GenBank/DDBJ whole genome shotgun (WGS) entry which is preliminary data.</text>
</comment>
<accession>A0A9W8XGV7</accession>
<organism evidence="4 5">
    <name type="scientific">Didymosphaeria variabile</name>
    <dbReference type="NCBI Taxonomy" id="1932322"/>
    <lineage>
        <taxon>Eukaryota</taxon>
        <taxon>Fungi</taxon>
        <taxon>Dikarya</taxon>
        <taxon>Ascomycota</taxon>
        <taxon>Pezizomycotina</taxon>
        <taxon>Dothideomycetes</taxon>
        <taxon>Pleosporomycetidae</taxon>
        <taxon>Pleosporales</taxon>
        <taxon>Massarineae</taxon>
        <taxon>Didymosphaeriaceae</taxon>
        <taxon>Didymosphaeria</taxon>
    </lineage>
</organism>
<dbReference type="PANTHER" id="PTHR33365">
    <property type="entry name" value="YALI0B05434P"/>
    <property type="match status" value="1"/>
</dbReference>
<name>A0A9W8XGV7_9PLEO</name>
<comment type="pathway">
    <text evidence="1">Mycotoxin biosynthesis.</text>
</comment>
<evidence type="ECO:0000313" key="5">
    <source>
        <dbReference type="Proteomes" id="UP001140513"/>
    </source>
</evidence>
<dbReference type="Pfam" id="PF11807">
    <property type="entry name" value="UstYa"/>
    <property type="match status" value="1"/>
</dbReference>
<dbReference type="OrthoDB" id="3687641at2759"/>
<comment type="similarity">
    <text evidence="2">Belongs to the ustYa family.</text>
</comment>
<dbReference type="InterPro" id="IPR021765">
    <property type="entry name" value="UstYa-like"/>
</dbReference>